<protein>
    <submittedName>
        <fullName evidence="1">Uncharacterized protein</fullName>
    </submittedName>
</protein>
<evidence type="ECO:0000313" key="2">
    <source>
        <dbReference type="Proteomes" id="UP001732700"/>
    </source>
</evidence>
<evidence type="ECO:0000313" key="1">
    <source>
        <dbReference type="EnsemblPlants" id="AVESA.00010b.r2.5DG0944500.1.CDS"/>
    </source>
</evidence>
<keyword evidence="2" id="KW-1185">Reference proteome</keyword>
<dbReference type="Proteomes" id="UP001732700">
    <property type="component" value="Chromosome 5D"/>
</dbReference>
<proteinExistence type="predicted"/>
<organism evidence="1 2">
    <name type="scientific">Avena sativa</name>
    <name type="common">Oat</name>
    <dbReference type="NCBI Taxonomy" id="4498"/>
    <lineage>
        <taxon>Eukaryota</taxon>
        <taxon>Viridiplantae</taxon>
        <taxon>Streptophyta</taxon>
        <taxon>Embryophyta</taxon>
        <taxon>Tracheophyta</taxon>
        <taxon>Spermatophyta</taxon>
        <taxon>Magnoliopsida</taxon>
        <taxon>Liliopsida</taxon>
        <taxon>Poales</taxon>
        <taxon>Poaceae</taxon>
        <taxon>BOP clade</taxon>
        <taxon>Pooideae</taxon>
        <taxon>Poodae</taxon>
        <taxon>Poeae</taxon>
        <taxon>Poeae Chloroplast Group 1 (Aveneae type)</taxon>
        <taxon>Aveninae</taxon>
        <taxon>Avena</taxon>
    </lineage>
</organism>
<dbReference type="EnsemblPlants" id="AVESA.00010b.r2.5DG0944500.1">
    <property type="protein sequence ID" value="AVESA.00010b.r2.5DG0944500.1.CDS"/>
    <property type="gene ID" value="AVESA.00010b.r2.5DG0944500"/>
</dbReference>
<name>A0ACD5YBI1_AVESA</name>
<accession>A0ACD5YBI1</accession>
<reference evidence="1" key="2">
    <citation type="submission" date="2025-09" db="UniProtKB">
        <authorList>
            <consortium name="EnsemblPlants"/>
        </authorList>
    </citation>
    <scope>IDENTIFICATION</scope>
</reference>
<sequence length="992" mass="108473">MLRAAAAAAASFPVRFAAAPAVAVAEEVRSPLLRVFGTLRGGRSSVLGRRARFCSSSSGSDSEAAAAAAAEAKAEDAVAAEGEAEGKASSAIVSTNPRPEDFLSVIALPLPHRPLFPGFYMPIYVKDQKLLQALIENRKRSIPYAGAFLVKDEEGTDPSIVASPDSDNKSIDNLKGKELLKRLHEIGTLAQITSIQGDQVVLLGHRRLRITEMVEEDPLTVKVDHLKENTYNKDDDVIKATSFEVISTLREVLKTSSLWKDHVQTYIQHVGDFNYPRLADFGAAISGANKLLCQEVLEELDVDKRLKLTLELVKKDMEISKLQQAIAKAIEEKISGDQRRYLLNEQLKAIKKELGLETDDKTALSAKFRERIEAKKDKCPPHVLQVIEEELTKLQLLEASSSEFNVTRNYLDWLTVLPWGNYSDENFDVHHAQQILDEDHYGLSDVKERILEFIAVGKLRGTSQGKIICLSGPPGVGKTSIGRSIARALNRQFYRFSVGGLADVAEIKGHRRTYVGAMPGKMVQCLKSVGTANPLVLIDEIDKLGRGHSGDPASALLELLDPEQNINFLDHYLDVPIDLSKVLFVCTANVIDTIPNPLLDRMEIISIAGYITDEKMHIARDYLEKNTREACGIKPEQVEVTDAALLALIENYCREAGVRNLQKQIEKIYRKIALQLVRKGVSNEPAQVAVIATSSEEPTIGGSPTIAKDDNMKNPATEDAAMGNSIIDPAPEEAKEVPLTEETLVTETTLSMDKLSTPEGNKDTEEAKEDAADKAVEKVLVDSSNLDDFVGKPVFQAERIYEQTPVGVVMGLAWTAMGGSTLYIETTKVEEGDGKGALVMTGQLGDVMKESAQIAHTVSRAILRDKEPDNQFFANSKLHLHVPAGATPKDGPSAGCTMITSMISLAMGKPARKDLAMTGEVTLTGRILPIGGVKEKAIAARRSSIKTIIFPSANKRDFDELAPNVKEGLEVHFVDTYSEIYELAFQAETETS</sequence>
<reference evidence="1" key="1">
    <citation type="submission" date="2021-05" db="EMBL/GenBank/DDBJ databases">
        <authorList>
            <person name="Scholz U."/>
            <person name="Mascher M."/>
            <person name="Fiebig A."/>
        </authorList>
    </citation>
    <scope>NUCLEOTIDE SEQUENCE [LARGE SCALE GENOMIC DNA]</scope>
</reference>